<evidence type="ECO:0000313" key="4">
    <source>
        <dbReference type="Proteomes" id="UP001596516"/>
    </source>
</evidence>
<comment type="caution">
    <text evidence="3">The sequence shown here is derived from an EMBL/GenBank/DDBJ whole genome shotgun (WGS) entry which is preliminary data.</text>
</comment>
<gene>
    <name evidence="3" type="ORF">ACFQXB_13885</name>
</gene>
<dbReference type="InterPro" id="IPR041649">
    <property type="entry name" value="NepR"/>
</dbReference>
<dbReference type="Proteomes" id="UP001596516">
    <property type="component" value="Unassembled WGS sequence"/>
</dbReference>
<organism evidence="3 4">
    <name type="scientific">Plastorhodobacter daqingensis</name>
    <dbReference type="NCBI Taxonomy" id="1387281"/>
    <lineage>
        <taxon>Bacteria</taxon>
        <taxon>Pseudomonadati</taxon>
        <taxon>Pseudomonadota</taxon>
        <taxon>Alphaproteobacteria</taxon>
        <taxon>Rhodobacterales</taxon>
        <taxon>Paracoccaceae</taxon>
        <taxon>Plastorhodobacter</taxon>
    </lineage>
</organism>
<evidence type="ECO:0000256" key="1">
    <source>
        <dbReference type="SAM" id="MobiDB-lite"/>
    </source>
</evidence>
<evidence type="ECO:0000313" key="3">
    <source>
        <dbReference type="EMBL" id="MFC7705286.1"/>
    </source>
</evidence>
<feature type="region of interest" description="Disordered" evidence="1">
    <location>
        <begin position="1"/>
        <end position="39"/>
    </location>
</feature>
<proteinExistence type="predicted"/>
<protein>
    <submittedName>
        <fullName evidence="3">NepR family anti-sigma factor</fullName>
    </submittedName>
</protein>
<feature type="domain" description="Anti-sigma factor NepR" evidence="2">
    <location>
        <begin position="40"/>
        <end position="73"/>
    </location>
</feature>
<dbReference type="RefSeq" id="WP_377404936.1">
    <property type="nucleotide sequence ID" value="NZ_JBHTFQ010000007.1"/>
</dbReference>
<name>A0ABW2UMU3_9RHOB</name>
<dbReference type="EMBL" id="JBHTFQ010000007">
    <property type="protein sequence ID" value="MFC7705286.1"/>
    <property type="molecule type" value="Genomic_DNA"/>
</dbReference>
<sequence length="76" mass="8653">MPQHDRQPDPKGAAPASQAAMQPDAGASRPRSKDKSVVEQQINENLRRIYQQKLEEAVPDHLQALLERLKEQDRLK</sequence>
<reference evidence="4" key="1">
    <citation type="journal article" date="2019" name="Int. J. Syst. Evol. Microbiol.">
        <title>The Global Catalogue of Microorganisms (GCM) 10K type strain sequencing project: providing services to taxonomists for standard genome sequencing and annotation.</title>
        <authorList>
            <consortium name="The Broad Institute Genomics Platform"/>
            <consortium name="The Broad Institute Genome Sequencing Center for Infectious Disease"/>
            <person name="Wu L."/>
            <person name="Ma J."/>
        </authorList>
    </citation>
    <scope>NUCLEOTIDE SEQUENCE [LARGE SCALE GENOMIC DNA]</scope>
    <source>
        <strain evidence="4">CGMCC 1.12750</strain>
    </source>
</reference>
<evidence type="ECO:0000259" key="2">
    <source>
        <dbReference type="Pfam" id="PF18557"/>
    </source>
</evidence>
<accession>A0ABW2UMU3</accession>
<dbReference type="Pfam" id="PF18557">
    <property type="entry name" value="NepR"/>
    <property type="match status" value="1"/>
</dbReference>
<keyword evidence="4" id="KW-1185">Reference proteome</keyword>